<reference evidence="1 2" key="1">
    <citation type="submission" date="2024-11" db="EMBL/GenBank/DDBJ databases">
        <title>Chromosome-level genome assembly of the freshwater bivalve Anodonta woodiana.</title>
        <authorList>
            <person name="Chen X."/>
        </authorList>
    </citation>
    <scope>NUCLEOTIDE SEQUENCE [LARGE SCALE GENOMIC DNA]</scope>
    <source>
        <strain evidence="1">MN2024</strain>
        <tissue evidence="1">Gills</tissue>
    </source>
</reference>
<accession>A0ABD3X969</accession>
<protein>
    <submittedName>
        <fullName evidence="1">Uncharacterized protein</fullName>
    </submittedName>
</protein>
<evidence type="ECO:0000313" key="2">
    <source>
        <dbReference type="Proteomes" id="UP001634394"/>
    </source>
</evidence>
<comment type="caution">
    <text evidence="1">The sequence shown here is derived from an EMBL/GenBank/DDBJ whole genome shotgun (WGS) entry which is preliminary data.</text>
</comment>
<proteinExistence type="predicted"/>
<evidence type="ECO:0000313" key="1">
    <source>
        <dbReference type="EMBL" id="KAL3882270.1"/>
    </source>
</evidence>
<dbReference type="Proteomes" id="UP001634394">
    <property type="component" value="Unassembled WGS sequence"/>
</dbReference>
<name>A0ABD3X969_SINWO</name>
<keyword evidence="2" id="KW-1185">Reference proteome</keyword>
<dbReference type="EMBL" id="JBJQND010000003">
    <property type="protein sequence ID" value="KAL3882270.1"/>
    <property type="molecule type" value="Genomic_DNA"/>
</dbReference>
<sequence>MLYMIRMPQRRQMPVSFFIVSLPSVKPDFEDEYIGKNPRFSDLDIEMCFTKYIGSQSCSGFLFSIDLFEQDRCRQRKSYFGESSLSSADTETLYQCIARPGPSIFNTKIGNQNVFCLKPDKDSLLCVSNSAIKEQGIKETIHLNSGDSMITEEMDDKNVHKLKDALNSNNFFSLAACLAGNHLVIVFKKDSKTDGSCLQEAQRIKKLLAWRVPDDLRMT</sequence>
<dbReference type="AlphaFoldDB" id="A0ABD3X969"/>
<gene>
    <name evidence="1" type="ORF">ACJMK2_028632</name>
</gene>
<organism evidence="1 2">
    <name type="scientific">Sinanodonta woodiana</name>
    <name type="common">Chinese pond mussel</name>
    <name type="synonym">Anodonta woodiana</name>
    <dbReference type="NCBI Taxonomy" id="1069815"/>
    <lineage>
        <taxon>Eukaryota</taxon>
        <taxon>Metazoa</taxon>
        <taxon>Spiralia</taxon>
        <taxon>Lophotrochozoa</taxon>
        <taxon>Mollusca</taxon>
        <taxon>Bivalvia</taxon>
        <taxon>Autobranchia</taxon>
        <taxon>Heteroconchia</taxon>
        <taxon>Palaeoheterodonta</taxon>
        <taxon>Unionida</taxon>
        <taxon>Unionoidea</taxon>
        <taxon>Unionidae</taxon>
        <taxon>Unioninae</taxon>
        <taxon>Sinanodonta</taxon>
    </lineage>
</organism>